<protein>
    <submittedName>
        <fullName evidence="1">Uncharacterized protein</fullName>
    </submittedName>
</protein>
<sequence>MSDVIEHNPIHPVHPTLCHGFSGYKTNKFELEHSIQNGG</sequence>
<dbReference type="EMBL" id="CP001186">
    <property type="protein sequence ID" value="ACK96821.1"/>
    <property type="molecule type" value="Genomic_DNA"/>
</dbReference>
<reference evidence="1 2" key="1">
    <citation type="submission" date="2008-10" db="EMBL/GenBank/DDBJ databases">
        <title>Genome sequence of Bacillus cereus G9842.</title>
        <authorList>
            <person name="Dodson R.J."/>
            <person name="Durkin A.S."/>
            <person name="Rosovitz M.J."/>
            <person name="Rasko D.A."/>
            <person name="Hoffmaster A."/>
            <person name="Ravel J."/>
            <person name="Sutton G."/>
        </authorList>
    </citation>
    <scope>NUCLEOTIDE SEQUENCE [LARGE SCALE GENOMIC DNA]</scope>
    <source>
        <strain evidence="1 2">G9842</strain>
    </source>
</reference>
<gene>
    <name evidence="1" type="ordered locus">BCG9842_B4293</name>
</gene>
<dbReference type="Proteomes" id="UP000006744">
    <property type="component" value="Chromosome"/>
</dbReference>
<dbReference type="HOGENOM" id="CLU_3304169_0_0_9"/>
<evidence type="ECO:0000313" key="1">
    <source>
        <dbReference type="EMBL" id="ACK96821.1"/>
    </source>
</evidence>
<evidence type="ECO:0000313" key="2">
    <source>
        <dbReference type="Proteomes" id="UP000006744"/>
    </source>
</evidence>
<proteinExistence type="predicted"/>
<organism evidence="1 2">
    <name type="scientific">Bacillus cereus (strain G9842)</name>
    <dbReference type="NCBI Taxonomy" id="405531"/>
    <lineage>
        <taxon>Bacteria</taxon>
        <taxon>Bacillati</taxon>
        <taxon>Bacillota</taxon>
        <taxon>Bacilli</taxon>
        <taxon>Bacillales</taxon>
        <taxon>Bacillaceae</taxon>
        <taxon>Bacillus</taxon>
        <taxon>Bacillus cereus group</taxon>
    </lineage>
</organism>
<dbReference type="AlphaFoldDB" id="B7IJE6"/>
<dbReference type="KEGG" id="bcg:BCG9842_B4293"/>
<name>B7IJE6_BACC2</name>
<accession>B7IJE6</accession>